<dbReference type="InterPro" id="IPR037039">
    <property type="entry name" value="CM_AroQ_sf_eucaryotic"/>
</dbReference>
<gene>
    <name evidence="10" type="primary">Aste57867_6846</name>
    <name evidence="9" type="ORF">As57867_006825</name>
    <name evidence="10" type="ORF">ASTE57867_6846</name>
</gene>
<dbReference type="InterPro" id="IPR002701">
    <property type="entry name" value="CM_II_prokaryot"/>
</dbReference>
<dbReference type="SUPFAM" id="SSF48600">
    <property type="entry name" value="Chorismate mutase II"/>
    <property type="match status" value="1"/>
</dbReference>
<keyword evidence="5" id="KW-0028">Amino-acid biosynthesis</keyword>
<evidence type="ECO:0000256" key="7">
    <source>
        <dbReference type="ARBA" id="ARBA00023235"/>
    </source>
</evidence>
<dbReference type="AlphaFoldDB" id="A0A485KFT0"/>
<reference evidence="10 11" key="1">
    <citation type="submission" date="2019-03" db="EMBL/GenBank/DDBJ databases">
        <authorList>
            <person name="Gaulin E."/>
            <person name="Dumas B."/>
        </authorList>
    </citation>
    <scope>NUCLEOTIDE SEQUENCE [LARGE SCALE GENOMIC DNA]</scope>
    <source>
        <strain evidence="10">CBS 568.67</strain>
    </source>
</reference>
<evidence type="ECO:0000256" key="6">
    <source>
        <dbReference type="ARBA" id="ARBA00023141"/>
    </source>
</evidence>
<evidence type="ECO:0000256" key="2">
    <source>
        <dbReference type="ARBA" id="ARBA00004817"/>
    </source>
</evidence>
<accession>A0A485KFT0</accession>
<dbReference type="NCBIfam" id="TIGR01802">
    <property type="entry name" value="CM_pl-yst"/>
    <property type="match status" value="1"/>
</dbReference>
<sequence>MAITTKKVLLDDYRNVLIRQEETIIFALIERAQFFRNASIYRKRADVKDSLLSFRGKYHNFEGSFMEFMLSETERLHALNRRYTSPDEHAFFPSFLPDPILPPIDYSSVLIPNTININDQVMNVYLEKLLPRITLDEEDHTTFGSSAAADIAVLQALSKRIHFGKFIAEAKFQAETERYSTLIRNNDAEGIMDALTNLVVEEKVAKRVLLKASTYGQDIDGSTATDIGIGHCKVDPQVISDLYLDFVMPLTKQVQVAYLLQRLRHPSVSFVGPVGSVAHSAALTHFGPSTQRNFEATASINDVFANVVANKTAYGVVAFEDSQTGIGKDAQLLLISSGLHICAETVFECQFVLASSSVPPIADLTTVYMPALAEVGFGLLVERLWSSAKIVQVATVDEAARCAQRHPNTLAVTTASAASALGLHLVETPATSAINRPPPALSVRFLIVGRATGVPTGKDKSCLCLNVKHEVGGLLSALQVFKVGWTPLVTLTSSPRTMVST</sequence>
<proteinExistence type="predicted"/>
<dbReference type="PROSITE" id="PS51169">
    <property type="entry name" value="CHORISMATE_MUT_3"/>
    <property type="match status" value="1"/>
</dbReference>
<dbReference type="Gene3D" id="1.10.590.10">
    <property type="entry name" value="Chorismate mutase, AroQ class superfamily, eukaryotic"/>
    <property type="match status" value="1"/>
</dbReference>
<dbReference type="PANTHER" id="PTHR21145:SF12">
    <property type="entry name" value="CHORISMATE MUTASE"/>
    <property type="match status" value="1"/>
</dbReference>
<dbReference type="PROSITE" id="PS51171">
    <property type="entry name" value="PREPHENATE_DEHYDR_3"/>
    <property type="match status" value="1"/>
</dbReference>
<protein>
    <recommendedName>
        <fullName evidence="3">chorismate mutase</fullName>
        <ecNumber evidence="3">5.4.99.5</ecNumber>
    </recommendedName>
</protein>
<dbReference type="GO" id="GO:0004664">
    <property type="term" value="F:prephenate dehydratase activity"/>
    <property type="evidence" value="ECO:0007669"/>
    <property type="project" value="InterPro"/>
</dbReference>
<dbReference type="EC" id="5.4.99.5" evidence="3"/>
<dbReference type="Gene3D" id="3.40.190.10">
    <property type="entry name" value="Periplasmic binding protein-like II"/>
    <property type="match status" value="2"/>
</dbReference>
<dbReference type="GO" id="GO:0004106">
    <property type="term" value="F:chorismate mutase activity"/>
    <property type="evidence" value="ECO:0007669"/>
    <property type="project" value="UniProtKB-EC"/>
</dbReference>
<evidence type="ECO:0000256" key="5">
    <source>
        <dbReference type="ARBA" id="ARBA00022605"/>
    </source>
</evidence>
<dbReference type="PANTHER" id="PTHR21145">
    <property type="entry name" value="CHORISMATE MUTASE"/>
    <property type="match status" value="1"/>
</dbReference>
<dbReference type="InterPro" id="IPR008238">
    <property type="entry name" value="Chorismate_mutase_AroQ_euk"/>
</dbReference>
<evidence type="ECO:0000256" key="4">
    <source>
        <dbReference type="ARBA" id="ARBA00022490"/>
    </source>
</evidence>
<dbReference type="GO" id="GO:0009094">
    <property type="term" value="P:L-phenylalanine biosynthetic process"/>
    <property type="evidence" value="ECO:0007669"/>
    <property type="project" value="InterPro"/>
</dbReference>
<dbReference type="GO" id="GO:0046417">
    <property type="term" value="P:chorismate metabolic process"/>
    <property type="evidence" value="ECO:0007669"/>
    <property type="project" value="InterPro"/>
</dbReference>
<dbReference type="GO" id="GO:0005737">
    <property type="term" value="C:cytoplasm"/>
    <property type="evidence" value="ECO:0007669"/>
    <property type="project" value="UniProtKB-SubCell"/>
</dbReference>
<evidence type="ECO:0000256" key="3">
    <source>
        <dbReference type="ARBA" id="ARBA00012404"/>
    </source>
</evidence>
<comment type="subcellular location">
    <subcellularLocation>
        <location evidence="1">Cytoplasm</location>
    </subcellularLocation>
</comment>
<dbReference type="Proteomes" id="UP000332933">
    <property type="component" value="Unassembled WGS sequence"/>
</dbReference>
<organism evidence="10 11">
    <name type="scientific">Aphanomyces stellatus</name>
    <dbReference type="NCBI Taxonomy" id="120398"/>
    <lineage>
        <taxon>Eukaryota</taxon>
        <taxon>Sar</taxon>
        <taxon>Stramenopiles</taxon>
        <taxon>Oomycota</taxon>
        <taxon>Saprolegniomycetes</taxon>
        <taxon>Saprolegniales</taxon>
        <taxon>Verrucalvaceae</taxon>
        <taxon>Aphanomyces</taxon>
    </lineage>
</organism>
<dbReference type="OrthoDB" id="191918at2759"/>
<reference evidence="9" key="2">
    <citation type="submission" date="2019-06" db="EMBL/GenBank/DDBJ databases">
        <title>Genomics analysis of Aphanomyces spp. identifies a new class of oomycete effector associated with host adaptation.</title>
        <authorList>
            <person name="Gaulin E."/>
        </authorList>
    </citation>
    <scope>NUCLEOTIDE SEQUENCE</scope>
    <source>
        <strain evidence="9">CBS 578.67</strain>
    </source>
</reference>
<evidence type="ECO:0000259" key="8">
    <source>
        <dbReference type="PROSITE" id="PS51171"/>
    </source>
</evidence>
<keyword evidence="4" id="KW-0963">Cytoplasm</keyword>
<dbReference type="SUPFAM" id="SSF53850">
    <property type="entry name" value="Periplasmic binding protein-like II"/>
    <property type="match status" value="1"/>
</dbReference>
<name>A0A485KFT0_9STRA</name>
<dbReference type="Pfam" id="PF00800">
    <property type="entry name" value="PDT"/>
    <property type="match status" value="1"/>
</dbReference>
<dbReference type="Pfam" id="PF01817">
    <property type="entry name" value="CM_2"/>
    <property type="match status" value="1"/>
</dbReference>
<dbReference type="UniPathway" id="UPA00120">
    <property type="reaction ID" value="UER00203"/>
</dbReference>
<dbReference type="InterPro" id="IPR036263">
    <property type="entry name" value="Chorismate_II_sf"/>
</dbReference>
<evidence type="ECO:0000313" key="9">
    <source>
        <dbReference type="EMBL" id="KAF0706025.1"/>
    </source>
</evidence>
<comment type="pathway">
    <text evidence="2">Metabolic intermediate biosynthesis; prephenate biosynthesis; prephenate from chorismate: step 1/1.</text>
</comment>
<evidence type="ECO:0000256" key="1">
    <source>
        <dbReference type="ARBA" id="ARBA00004496"/>
    </source>
</evidence>
<evidence type="ECO:0000313" key="10">
    <source>
        <dbReference type="EMBL" id="VFT83807.1"/>
    </source>
</evidence>
<dbReference type="InterPro" id="IPR001086">
    <property type="entry name" value="Preph_deHydtase"/>
</dbReference>
<dbReference type="EMBL" id="CAADRA010003426">
    <property type="protein sequence ID" value="VFT83807.1"/>
    <property type="molecule type" value="Genomic_DNA"/>
</dbReference>
<feature type="domain" description="Prephenate dehydratase" evidence="8">
    <location>
        <begin position="267"/>
        <end position="450"/>
    </location>
</feature>
<keyword evidence="11" id="KW-1185">Reference proteome</keyword>
<keyword evidence="7" id="KW-0413">Isomerase</keyword>
<keyword evidence="6" id="KW-0057">Aromatic amino acid biosynthesis</keyword>
<dbReference type="EMBL" id="VJMH01003414">
    <property type="protein sequence ID" value="KAF0706025.1"/>
    <property type="molecule type" value="Genomic_DNA"/>
</dbReference>
<evidence type="ECO:0000313" key="11">
    <source>
        <dbReference type="Proteomes" id="UP000332933"/>
    </source>
</evidence>